<dbReference type="InterPro" id="IPR011013">
    <property type="entry name" value="Gal_mutarotase_sf_dom"/>
</dbReference>
<dbReference type="Gene3D" id="2.70.98.10">
    <property type="match status" value="1"/>
</dbReference>
<dbReference type="Proteomes" id="UP001222325">
    <property type="component" value="Unassembled WGS sequence"/>
</dbReference>
<dbReference type="GO" id="GO:0006006">
    <property type="term" value="P:glucose metabolic process"/>
    <property type="evidence" value="ECO:0007669"/>
    <property type="project" value="TreeGrafter"/>
</dbReference>
<dbReference type="AlphaFoldDB" id="A0AAD6UIB6"/>
<dbReference type="GO" id="GO:0004034">
    <property type="term" value="F:aldose 1-epimerase activity"/>
    <property type="evidence" value="ECO:0007669"/>
    <property type="project" value="TreeGrafter"/>
</dbReference>
<dbReference type="PANTHER" id="PTHR10091:SF6">
    <property type="entry name" value="1-EPIMERASE, PUTATIVE (AFU_ORTHOLOGUE AFUA_3G13240)-RELATED"/>
    <property type="match status" value="1"/>
</dbReference>
<accession>A0AAD6UIB6</accession>
<dbReference type="GO" id="GO:0033499">
    <property type="term" value="P:galactose catabolic process via UDP-galactose, Leloir pathway"/>
    <property type="evidence" value="ECO:0007669"/>
    <property type="project" value="TreeGrafter"/>
</dbReference>
<dbReference type="GO" id="GO:0030246">
    <property type="term" value="F:carbohydrate binding"/>
    <property type="evidence" value="ECO:0007669"/>
    <property type="project" value="InterPro"/>
</dbReference>
<keyword evidence="2" id="KW-1185">Reference proteome</keyword>
<dbReference type="PANTHER" id="PTHR10091">
    <property type="entry name" value="ALDOSE-1-EPIMERASE"/>
    <property type="match status" value="1"/>
</dbReference>
<dbReference type="Pfam" id="PF01263">
    <property type="entry name" value="Aldose_epim"/>
    <property type="match status" value="1"/>
</dbReference>
<sequence>MPRLPQMWTKDHTAVDFVSGYDDPSRLRTDERHPVLMKTFSIPITKYPQPAAPNVYHTPLNDRNGMCHSMLVQKYSPWSARRVKFNPPTHRYVLRRHIDTADEGFLGTVAVLVPRVLIPHRRHTISDGGVLLTTVHATATEKTPIMLTQHIYWSAEPHGFEYGSDDILGHELYIRGGAHHTHPGGRDQAGTHFDYREARWIGAALEADPHNACIYSDGSGGGHTALWSLLSGLRLDITTDQPAVQVYTASLNMPRKGVHGGSGKECGERSTVAIEQEGWLDAISTPEWGVDQIYDRGREFRWNTKYRFSGMS</sequence>
<proteinExistence type="predicted"/>
<organism evidence="1 2">
    <name type="scientific">Mycena belliarum</name>
    <dbReference type="NCBI Taxonomy" id="1033014"/>
    <lineage>
        <taxon>Eukaryota</taxon>
        <taxon>Fungi</taxon>
        <taxon>Dikarya</taxon>
        <taxon>Basidiomycota</taxon>
        <taxon>Agaricomycotina</taxon>
        <taxon>Agaricomycetes</taxon>
        <taxon>Agaricomycetidae</taxon>
        <taxon>Agaricales</taxon>
        <taxon>Marasmiineae</taxon>
        <taxon>Mycenaceae</taxon>
        <taxon>Mycena</taxon>
    </lineage>
</organism>
<name>A0AAD6UIB6_9AGAR</name>
<dbReference type="InterPro" id="IPR008183">
    <property type="entry name" value="Aldose_1/G6P_1-epimerase"/>
</dbReference>
<protein>
    <submittedName>
        <fullName evidence="1">Galactose mutarotase-like protein</fullName>
    </submittedName>
</protein>
<dbReference type="EMBL" id="JARJCN010000006">
    <property type="protein sequence ID" value="KAJ7100072.1"/>
    <property type="molecule type" value="Genomic_DNA"/>
</dbReference>
<gene>
    <name evidence="1" type="ORF">B0H15DRAFT_920072</name>
</gene>
<reference evidence="1" key="1">
    <citation type="submission" date="2023-03" db="EMBL/GenBank/DDBJ databases">
        <title>Massive genome expansion in bonnet fungi (Mycena s.s.) driven by repeated elements and novel gene families across ecological guilds.</title>
        <authorList>
            <consortium name="Lawrence Berkeley National Laboratory"/>
            <person name="Harder C.B."/>
            <person name="Miyauchi S."/>
            <person name="Viragh M."/>
            <person name="Kuo A."/>
            <person name="Thoen E."/>
            <person name="Andreopoulos B."/>
            <person name="Lu D."/>
            <person name="Skrede I."/>
            <person name="Drula E."/>
            <person name="Henrissat B."/>
            <person name="Morin E."/>
            <person name="Kohler A."/>
            <person name="Barry K."/>
            <person name="LaButti K."/>
            <person name="Morin E."/>
            <person name="Salamov A."/>
            <person name="Lipzen A."/>
            <person name="Mereny Z."/>
            <person name="Hegedus B."/>
            <person name="Baldrian P."/>
            <person name="Stursova M."/>
            <person name="Weitz H."/>
            <person name="Taylor A."/>
            <person name="Grigoriev I.V."/>
            <person name="Nagy L.G."/>
            <person name="Martin F."/>
            <person name="Kauserud H."/>
        </authorList>
    </citation>
    <scope>NUCLEOTIDE SEQUENCE</scope>
    <source>
        <strain evidence="1">CBHHK173m</strain>
    </source>
</reference>
<evidence type="ECO:0000313" key="1">
    <source>
        <dbReference type="EMBL" id="KAJ7100072.1"/>
    </source>
</evidence>
<comment type="caution">
    <text evidence="1">The sequence shown here is derived from an EMBL/GenBank/DDBJ whole genome shotgun (WGS) entry which is preliminary data.</text>
</comment>
<evidence type="ECO:0000313" key="2">
    <source>
        <dbReference type="Proteomes" id="UP001222325"/>
    </source>
</evidence>
<dbReference type="SUPFAM" id="SSF74650">
    <property type="entry name" value="Galactose mutarotase-like"/>
    <property type="match status" value="1"/>
</dbReference>
<dbReference type="InterPro" id="IPR014718">
    <property type="entry name" value="GH-type_carb-bd"/>
</dbReference>